<dbReference type="Proteomes" id="UP000275408">
    <property type="component" value="Unassembled WGS sequence"/>
</dbReference>
<keyword evidence="1" id="KW-0040">ANK repeat</keyword>
<sequence length="169" mass="18624">MSSLMCKSVLKVSTSRSISRKISEDRTAMLRDKDSLTTNEKSVRRKRSLSLDPQVLLQWAATHNDVDTLKSVVEGSNVDINQASLDGVYPLHRAACSGSLESLQYLVMKGAQLDVRDKDGSSPLDAAVNEGEFDCASFLIEKGANINHIRDGFIDKNLSHGRKRAMTIE</sequence>
<dbReference type="SMART" id="SM00248">
    <property type="entry name" value="ANK"/>
    <property type="match status" value="3"/>
</dbReference>
<dbReference type="STRING" id="46731.A0A3M6T7E4"/>
<feature type="repeat" description="ANK" evidence="1">
    <location>
        <begin position="86"/>
        <end position="118"/>
    </location>
</feature>
<dbReference type="EMBL" id="RCHS01004177">
    <property type="protein sequence ID" value="RMX37218.1"/>
    <property type="molecule type" value="Genomic_DNA"/>
</dbReference>
<proteinExistence type="predicted"/>
<dbReference type="Gene3D" id="1.25.40.20">
    <property type="entry name" value="Ankyrin repeat-containing domain"/>
    <property type="match status" value="1"/>
</dbReference>
<dbReference type="InterPro" id="IPR036770">
    <property type="entry name" value="Ankyrin_rpt-contain_sf"/>
</dbReference>
<dbReference type="SUPFAM" id="SSF48403">
    <property type="entry name" value="Ankyrin repeat"/>
    <property type="match status" value="1"/>
</dbReference>
<evidence type="ECO:0000313" key="2">
    <source>
        <dbReference type="EMBL" id="RMX37218.1"/>
    </source>
</evidence>
<evidence type="ECO:0000256" key="1">
    <source>
        <dbReference type="PROSITE-ProRule" id="PRU00023"/>
    </source>
</evidence>
<reference evidence="2 3" key="1">
    <citation type="journal article" date="2018" name="Sci. Rep.">
        <title>Comparative analysis of the Pocillopora damicornis genome highlights role of immune system in coral evolution.</title>
        <authorList>
            <person name="Cunning R."/>
            <person name="Bay R.A."/>
            <person name="Gillette P."/>
            <person name="Baker A.C."/>
            <person name="Traylor-Knowles N."/>
        </authorList>
    </citation>
    <scope>NUCLEOTIDE SEQUENCE [LARGE SCALE GENOMIC DNA]</scope>
    <source>
        <strain evidence="2">RSMAS</strain>
        <tissue evidence="2">Whole animal</tissue>
    </source>
</reference>
<gene>
    <name evidence="2" type="ORF">pdam_00011402</name>
</gene>
<accession>A0A3M6T7E4</accession>
<dbReference type="Pfam" id="PF12796">
    <property type="entry name" value="Ank_2"/>
    <property type="match status" value="1"/>
</dbReference>
<dbReference type="PROSITE" id="PS50297">
    <property type="entry name" value="ANK_REP_REGION"/>
    <property type="match status" value="2"/>
</dbReference>
<feature type="repeat" description="ANK" evidence="1">
    <location>
        <begin position="119"/>
        <end position="151"/>
    </location>
</feature>
<protein>
    <submittedName>
        <fullName evidence="2">Uncharacterized protein</fullName>
    </submittedName>
</protein>
<dbReference type="OrthoDB" id="5966043at2759"/>
<dbReference type="PANTHER" id="PTHR46899">
    <property type="entry name" value="PROTEIN PHOSPHATASE 1 REGULATORY SUBUNIT 27"/>
    <property type="match status" value="1"/>
</dbReference>
<keyword evidence="3" id="KW-1185">Reference proteome</keyword>
<dbReference type="PANTHER" id="PTHR46899:SF3">
    <property type="entry name" value="PROTEIN PHOSPHATASE 1 REGULATORY SUBUNIT 27"/>
    <property type="match status" value="1"/>
</dbReference>
<dbReference type="InterPro" id="IPR053080">
    <property type="entry name" value="PP1_regulatory_subunit_27"/>
</dbReference>
<comment type="caution">
    <text evidence="2">The sequence shown here is derived from an EMBL/GenBank/DDBJ whole genome shotgun (WGS) entry which is preliminary data.</text>
</comment>
<dbReference type="InterPro" id="IPR002110">
    <property type="entry name" value="Ankyrin_rpt"/>
</dbReference>
<dbReference type="PROSITE" id="PS50088">
    <property type="entry name" value="ANK_REPEAT"/>
    <property type="match status" value="2"/>
</dbReference>
<dbReference type="OMA" id="GCFESAR"/>
<organism evidence="2 3">
    <name type="scientific">Pocillopora damicornis</name>
    <name type="common">Cauliflower coral</name>
    <name type="synonym">Millepora damicornis</name>
    <dbReference type="NCBI Taxonomy" id="46731"/>
    <lineage>
        <taxon>Eukaryota</taxon>
        <taxon>Metazoa</taxon>
        <taxon>Cnidaria</taxon>
        <taxon>Anthozoa</taxon>
        <taxon>Hexacorallia</taxon>
        <taxon>Scleractinia</taxon>
        <taxon>Astrocoeniina</taxon>
        <taxon>Pocilloporidae</taxon>
        <taxon>Pocillopora</taxon>
    </lineage>
</organism>
<evidence type="ECO:0000313" key="3">
    <source>
        <dbReference type="Proteomes" id="UP000275408"/>
    </source>
</evidence>
<name>A0A3M6T7E4_POCDA</name>
<dbReference type="AlphaFoldDB" id="A0A3M6T7E4"/>